<name>A0A5N5IT58_9FLAO</name>
<evidence type="ECO:0000313" key="2">
    <source>
        <dbReference type="Proteomes" id="UP000319204"/>
    </source>
</evidence>
<dbReference type="AlphaFoldDB" id="A0A5N5IT58"/>
<protein>
    <submittedName>
        <fullName evidence="1">Uncharacterized protein</fullName>
    </submittedName>
</protein>
<proteinExistence type="predicted"/>
<organism evidence="1 2">
    <name type="scientific">Flagellimonas hadalis</name>
    <dbReference type="NCBI Taxonomy" id="2597517"/>
    <lineage>
        <taxon>Bacteria</taxon>
        <taxon>Pseudomonadati</taxon>
        <taxon>Bacteroidota</taxon>
        <taxon>Flavobacteriia</taxon>
        <taxon>Flavobacteriales</taxon>
        <taxon>Flavobacteriaceae</taxon>
        <taxon>Flagellimonas</taxon>
    </lineage>
</organism>
<accession>A0A5N5IT58</accession>
<reference evidence="1" key="1">
    <citation type="submission" date="2019-10" db="EMBL/GenBank/DDBJ databases">
        <title>Muricauda hadale sp. nov., a piezophilic bacterium isolated from hadopelagic water of the Mariana Trench.</title>
        <authorList>
            <person name="Wei Y."/>
        </authorList>
    </citation>
    <scope>NUCLEOTIDE SEQUENCE [LARGE SCALE GENOMIC DNA]</scope>
    <source>
        <strain evidence="1">MT-229</strain>
    </source>
</reference>
<gene>
    <name evidence="1" type="ORF">FOT42_001970</name>
</gene>
<dbReference type="EMBL" id="VNIK02000001">
    <property type="protein sequence ID" value="KAB5491741.1"/>
    <property type="molecule type" value="Genomic_DNA"/>
</dbReference>
<sequence>MEKKQDLAQYGTVRAVSIKAQTKLKPTRAILPQDPSIKRFLILCHNQHYTIRVDEHTDGEIRYLCWQKPRGILQRPSLVIRNGKCTESPSLDKTEYVFEDGDLTYSLERIVSKGDHGTTHIFLEVSDRDNQKSTWKMEERPFPKYLGDFL</sequence>
<dbReference type="RefSeq" id="WP_151888888.1">
    <property type="nucleotide sequence ID" value="NZ_VNIK02000001.1"/>
</dbReference>
<dbReference type="Proteomes" id="UP000319204">
    <property type="component" value="Unassembled WGS sequence"/>
</dbReference>
<dbReference type="OrthoDB" id="1450382at2"/>
<evidence type="ECO:0000313" key="1">
    <source>
        <dbReference type="EMBL" id="KAB5491741.1"/>
    </source>
</evidence>
<comment type="caution">
    <text evidence="1">The sequence shown here is derived from an EMBL/GenBank/DDBJ whole genome shotgun (WGS) entry which is preliminary data.</text>
</comment>
<keyword evidence="2" id="KW-1185">Reference proteome</keyword>